<dbReference type="OrthoDB" id="2788868at2759"/>
<dbReference type="Gene3D" id="3.40.1580.10">
    <property type="entry name" value="SMI1/KNR4-like"/>
    <property type="match status" value="1"/>
</dbReference>
<evidence type="ECO:0000313" key="3">
    <source>
        <dbReference type="Proteomes" id="UP000266272"/>
    </source>
</evidence>
<proteinExistence type="predicted"/>
<dbReference type="SMART" id="SM00860">
    <property type="entry name" value="SMI1_KNR4"/>
    <property type="match status" value="1"/>
</dbReference>
<accession>A0A395NJB7</accession>
<dbReference type="EMBL" id="PXOA01000402">
    <property type="protein sequence ID" value="RFU75923.1"/>
    <property type="molecule type" value="Genomic_DNA"/>
</dbReference>
<comment type="caution">
    <text evidence="2">The sequence shown here is derived from an EMBL/GenBank/DDBJ whole genome shotgun (WGS) entry which is preliminary data.</text>
</comment>
<feature type="domain" description="Knr4/Smi1-like" evidence="1">
    <location>
        <begin position="57"/>
        <end position="179"/>
    </location>
</feature>
<protein>
    <submittedName>
        <fullName evidence="2">Smi1 knr4 family containing</fullName>
    </submittedName>
</protein>
<dbReference type="InterPro" id="IPR037883">
    <property type="entry name" value="Knr4/Smi1-like_sf"/>
</dbReference>
<name>A0A395NJB7_TRIAR</name>
<dbReference type="InterPro" id="IPR018958">
    <property type="entry name" value="Knr4/Smi1-like_dom"/>
</dbReference>
<dbReference type="Pfam" id="PF09346">
    <property type="entry name" value="SMI1_KNR4"/>
    <property type="match status" value="1"/>
</dbReference>
<reference evidence="2 3" key="1">
    <citation type="journal article" date="2018" name="PLoS Pathog.">
        <title>Evolution of structural diversity of trichothecenes, a family of toxins produced by plant pathogenic and entomopathogenic fungi.</title>
        <authorList>
            <person name="Proctor R.H."/>
            <person name="McCormick S.P."/>
            <person name="Kim H.S."/>
            <person name="Cardoza R.E."/>
            <person name="Stanley A.M."/>
            <person name="Lindo L."/>
            <person name="Kelly A."/>
            <person name="Brown D.W."/>
            <person name="Lee T."/>
            <person name="Vaughan M.M."/>
            <person name="Alexander N.J."/>
            <person name="Busman M."/>
            <person name="Gutierrez S."/>
        </authorList>
    </citation>
    <scope>NUCLEOTIDE SEQUENCE [LARGE SCALE GENOMIC DNA]</scope>
    <source>
        <strain evidence="2 3">IBT 40837</strain>
    </source>
</reference>
<evidence type="ECO:0000259" key="1">
    <source>
        <dbReference type="SMART" id="SM00860"/>
    </source>
</evidence>
<dbReference type="Proteomes" id="UP000266272">
    <property type="component" value="Unassembled WGS sequence"/>
</dbReference>
<dbReference type="SUPFAM" id="SSF160631">
    <property type="entry name" value="SMI1/KNR4-like"/>
    <property type="match status" value="1"/>
</dbReference>
<keyword evidence="3" id="KW-1185">Reference proteome</keyword>
<dbReference type="AlphaFoldDB" id="A0A395NJB7"/>
<gene>
    <name evidence="2" type="ORF">TARUN_6326</name>
</gene>
<evidence type="ECO:0000313" key="2">
    <source>
        <dbReference type="EMBL" id="RFU75923.1"/>
    </source>
</evidence>
<organism evidence="2 3">
    <name type="scientific">Trichoderma arundinaceum</name>
    <dbReference type="NCBI Taxonomy" id="490622"/>
    <lineage>
        <taxon>Eukaryota</taxon>
        <taxon>Fungi</taxon>
        <taxon>Dikarya</taxon>
        <taxon>Ascomycota</taxon>
        <taxon>Pezizomycotina</taxon>
        <taxon>Sordariomycetes</taxon>
        <taxon>Hypocreomycetidae</taxon>
        <taxon>Hypocreales</taxon>
        <taxon>Hypocreaceae</taxon>
        <taxon>Trichoderma</taxon>
    </lineage>
</organism>
<sequence length="193" mass="22226">MTPITQPQDDMDEDLHEWADLLRKVKASVDISIEKERAEGVDISQEVLDKYPFFKSPTSAEAIGQQQTRLQITLPEDYKKFLHVTNGIGFTGISWIPSLCGIEELQWEQAEDVGFEHLRLETFPPNVTSHEESISLTTDEFNEAPPLERVLIISDEDEETVVFLLEPEYVRKAWVWLAGKRNIQVKDTPDQWL</sequence>